<comment type="caution">
    <text evidence="3">The sequence shown here is derived from an EMBL/GenBank/DDBJ whole genome shotgun (WGS) entry which is preliminary data.</text>
</comment>
<evidence type="ECO:0000313" key="3">
    <source>
        <dbReference type="EMBL" id="TPG71723.1"/>
    </source>
</evidence>
<name>A0A502HE21_9BACT</name>
<feature type="region of interest" description="Disordered" evidence="1">
    <location>
        <begin position="34"/>
        <end position="60"/>
    </location>
</feature>
<sequence length="60" mass="6388">MLENIQRYFRYYLALVLATLLALGMHLAPAAPLPAAATGGPRHSRAPSPGAPENFGTARK</sequence>
<keyword evidence="4" id="KW-1185">Reference proteome</keyword>
<evidence type="ECO:0000256" key="1">
    <source>
        <dbReference type="SAM" id="MobiDB-lite"/>
    </source>
</evidence>
<evidence type="ECO:0000256" key="2">
    <source>
        <dbReference type="SAM" id="SignalP"/>
    </source>
</evidence>
<evidence type="ECO:0000313" key="4">
    <source>
        <dbReference type="Proteomes" id="UP000317646"/>
    </source>
</evidence>
<protein>
    <submittedName>
        <fullName evidence="3">Uncharacterized protein</fullName>
    </submittedName>
</protein>
<accession>A0A502HE21</accession>
<dbReference type="EMBL" id="RCYZ01000001">
    <property type="protein sequence ID" value="TPG71723.1"/>
    <property type="molecule type" value="Genomic_DNA"/>
</dbReference>
<gene>
    <name evidence="3" type="ORF">EAH73_00230</name>
</gene>
<feature type="signal peptide" evidence="2">
    <location>
        <begin position="1"/>
        <end position="30"/>
    </location>
</feature>
<dbReference type="AlphaFoldDB" id="A0A502HE21"/>
<dbReference type="Proteomes" id="UP000317646">
    <property type="component" value="Unassembled WGS sequence"/>
</dbReference>
<dbReference type="RefSeq" id="WP_140464302.1">
    <property type="nucleotide sequence ID" value="NZ_RCYZ01000001.1"/>
</dbReference>
<feature type="chain" id="PRO_5021217760" evidence="2">
    <location>
        <begin position="31"/>
        <end position="60"/>
    </location>
</feature>
<keyword evidence="2" id="KW-0732">Signal</keyword>
<organism evidence="3 4">
    <name type="scientific">Hymenobacter nivis</name>
    <dbReference type="NCBI Taxonomy" id="1850093"/>
    <lineage>
        <taxon>Bacteria</taxon>
        <taxon>Pseudomonadati</taxon>
        <taxon>Bacteroidota</taxon>
        <taxon>Cytophagia</taxon>
        <taxon>Cytophagales</taxon>
        <taxon>Hymenobacteraceae</taxon>
        <taxon>Hymenobacter</taxon>
    </lineage>
</organism>
<proteinExistence type="predicted"/>
<reference evidence="3 4" key="1">
    <citation type="journal article" date="2019" name="Environ. Microbiol.">
        <title>Species interactions and distinct microbial communities in high Arctic permafrost affected cryosols are associated with the CH4 and CO2 gas fluxes.</title>
        <authorList>
            <person name="Altshuler I."/>
            <person name="Hamel J."/>
            <person name="Turney S."/>
            <person name="Magnuson E."/>
            <person name="Levesque R."/>
            <person name="Greer C."/>
            <person name="Whyte L.G."/>
        </authorList>
    </citation>
    <scope>NUCLEOTIDE SEQUENCE [LARGE SCALE GENOMIC DNA]</scope>
    <source>
        <strain evidence="3 4">S9.2P</strain>
    </source>
</reference>